<keyword evidence="3" id="KW-0998">Cell outer membrane</keyword>
<keyword evidence="6" id="KW-0812">Transmembrane</keyword>
<evidence type="ECO:0000313" key="8">
    <source>
        <dbReference type="EMBL" id="PSG92468.1"/>
    </source>
</evidence>
<dbReference type="OrthoDB" id="9763897at2"/>
<proteinExistence type="predicted"/>
<dbReference type="PROSITE" id="PS51123">
    <property type="entry name" value="OMPA_2"/>
    <property type="match status" value="1"/>
</dbReference>
<keyword evidence="8" id="KW-0966">Cell projection</keyword>
<dbReference type="Pfam" id="PF00691">
    <property type="entry name" value="OmpA"/>
    <property type="match status" value="1"/>
</dbReference>
<keyword evidence="6" id="KW-1133">Transmembrane helix</keyword>
<protein>
    <submittedName>
        <fullName evidence="8">Flagellar motor protein MotB</fullName>
    </submittedName>
</protein>
<dbReference type="RefSeq" id="WP_106677066.1">
    <property type="nucleotide sequence ID" value="NZ_JACHWV010000005.1"/>
</dbReference>
<dbReference type="InterPro" id="IPR050330">
    <property type="entry name" value="Bact_OuterMem_StrucFunc"/>
</dbReference>
<dbReference type="PANTHER" id="PTHR30329:SF21">
    <property type="entry name" value="LIPOPROTEIN YIAD-RELATED"/>
    <property type="match status" value="1"/>
</dbReference>
<feature type="domain" description="OmpA-like" evidence="7">
    <location>
        <begin position="188"/>
        <end position="304"/>
    </location>
</feature>
<keyword evidence="2 4" id="KW-0472">Membrane</keyword>
<feature type="region of interest" description="Disordered" evidence="5">
    <location>
        <begin position="274"/>
        <end position="295"/>
    </location>
</feature>
<dbReference type="SUPFAM" id="SSF103088">
    <property type="entry name" value="OmpA-like"/>
    <property type="match status" value="2"/>
</dbReference>
<gene>
    <name evidence="8" type="ORF">C7H61_03235</name>
</gene>
<dbReference type="Gene3D" id="3.30.1330.60">
    <property type="entry name" value="OmpA-like domain"/>
    <property type="match status" value="2"/>
</dbReference>
<evidence type="ECO:0000256" key="5">
    <source>
        <dbReference type="SAM" id="MobiDB-lite"/>
    </source>
</evidence>
<evidence type="ECO:0000256" key="1">
    <source>
        <dbReference type="ARBA" id="ARBA00004442"/>
    </source>
</evidence>
<organism evidence="8 9">
    <name type="scientific">Mesoflavibacter zeaxanthinifaciens subsp. sabulilitoris</name>
    <dbReference type="NCBI Taxonomy" id="1520893"/>
    <lineage>
        <taxon>Bacteria</taxon>
        <taxon>Pseudomonadati</taxon>
        <taxon>Bacteroidota</taxon>
        <taxon>Flavobacteriia</taxon>
        <taxon>Flavobacteriales</taxon>
        <taxon>Flavobacteriaceae</taxon>
        <taxon>Mesoflavibacter</taxon>
    </lineage>
</organism>
<evidence type="ECO:0000256" key="2">
    <source>
        <dbReference type="ARBA" id="ARBA00023136"/>
    </source>
</evidence>
<feature type="transmembrane region" description="Helical" evidence="6">
    <location>
        <begin position="7"/>
        <end position="25"/>
    </location>
</feature>
<reference evidence="8 9" key="1">
    <citation type="submission" date="2018-03" db="EMBL/GenBank/DDBJ databases">
        <title>Mesoflavibacter sp. HG37 and Mesoflavibacter sp. HG96 sp.nov., two marine bacteria isolated from seawater of Western Pacific Ocean.</title>
        <authorList>
            <person name="Cheng H."/>
            <person name="Wu Y.-H."/>
            <person name="Guo L.-L."/>
            <person name="Xu X.-W."/>
        </authorList>
    </citation>
    <scope>NUCLEOTIDE SEQUENCE [LARGE SCALE GENOMIC DNA]</scope>
    <source>
        <strain evidence="8 9">KCTC 42117</strain>
    </source>
</reference>
<evidence type="ECO:0000256" key="6">
    <source>
        <dbReference type="SAM" id="Phobius"/>
    </source>
</evidence>
<dbReference type="PRINTS" id="PR01021">
    <property type="entry name" value="OMPADOMAIN"/>
</dbReference>
<name>A0A2T1NHU6_9FLAO</name>
<dbReference type="AlphaFoldDB" id="A0A2T1NHU6"/>
<dbReference type="PANTHER" id="PTHR30329">
    <property type="entry name" value="STATOR ELEMENT OF FLAGELLAR MOTOR COMPLEX"/>
    <property type="match status" value="1"/>
</dbReference>
<evidence type="ECO:0000313" key="9">
    <source>
        <dbReference type="Proteomes" id="UP000238430"/>
    </source>
</evidence>
<dbReference type="GO" id="GO:0009279">
    <property type="term" value="C:cell outer membrane"/>
    <property type="evidence" value="ECO:0007669"/>
    <property type="project" value="UniProtKB-SubCell"/>
</dbReference>
<comment type="caution">
    <text evidence="8">The sequence shown here is derived from an EMBL/GenBank/DDBJ whole genome shotgun (WGS) entry which is preliminary data.</text>
</comment>
<keyword evidence="9" id="KW-1185">Reference proteome</keyword>
<dbReference type="InterPro" id="IPR006665">
    <property type="entry name" value="OmpA-like"/>
</dbReference>
<keyword evidence="8" id="KW-0282">Flagellum</keyword>
<dbReference type="InterPro" id="IPR006664">
    <property type="entry name" value="OMP_bac"/>
</dbReference>
<evidence type="ECO:0000259" key="7">
    <source>
        <dbReference type="PROSITE" id="PS51123"/>
    </source>
</evidence>
<dbReference type="InterPro" id="IPR036737">
    <property type="entry name" value="OmpA-like_sf"/>
</dbReference>
<keyword evidence="8" id="KW-0969">Cilium</keyword>
<dbReference type="Proteomes" id="UP000238430">
    <property type="component" value="Unassembled WGS sequence"/>
</dbReference>
<evidence type="ECO:0000256" key="4">
    <source>
        <dbReference type="PROSITE-ProRule" id="PRU00473"/>
    </source>
</evidence>
<sequence>MSKKSRYLLGVLLTIIIGTVLYWFFCCQYCTGNIENKEKDVSVAPKVTIKPITLNDPDGDFNLEIKDNFSFKFSDYHFIEPISPELNQGLDQIATYLNNHPEKSLDVKGFYKSVEINNSAFPTIGLARANVIKNLMASKGVNFKNTNTYGVLDNDLNRENDTINGGISFKISAFKERNSDQDEALKDLAKSIKANPLILHFETAQTNIVLTKEQRQKVADMVDYVYKVDGASITVTGHTDNQGSRDTNIKVGQERADFAKNYLIDNGISSSKISSTSLGPDQPIADNTTEEGRAENRRVVITIN</sequence>
<evidence type="ECO:0000256" key="3">
    <source>
        <dbReference type="ARBA" id="ARBA00023237"/>
    </source>
</evidence>
<dbReference type="CDD" id="cd07185">
    <property type="entry name" value="OmpA_C-like"/>
    <property type="match status" value="1"/>
</dbReference>
<comment type="subcellular location">
    <subcellularLocation>
        <location evidence="1">Cell outer membrane</location>
    </subcellularLocation>
</comment>
<dbReference type="EMBL" id="PXOT01000018">
    <property type="protein sequence ID" value="PSG92468.1"/>
    <property type="molecule type" value="Genomic_DNA"/>
</dbReference>
<accession>A0A2T1NHU6</accession>